<evidence type="ECO:0000313" key="6">
    <source>
        <dbReference type="Proteomes" id="UP000809290"/>
    </source>
</evidence>
<dbReference type="EC" id="2.2.1.6" evidence="5"/>
<dbReference type="InterPro" id="IPR029061">
    <property type="entry name" value="THDP-binding"/>
</dbReference>
<dbReference type="InterPro" id="IPR011766">
    <property type="entry name" value="TPP_enzyme_TPP-bd"/>
</dbReference>
<dbReference type="CDD" id="cd02002">
    <property type="entry name" value="TPP_BFDC"/>
    <property type="match status" value="1"/>
</dbReference>
<evidence type="ECO:0000256" key="1">
    <source>
        <dbReference type="ARBA" id="ARBA00007812"/>
    </source>
</evidence>
<accession>A0ABS2SL25</accession>
<dbReference type="SUPFAM" id="SSF52467">
    <property type="entry name" value="DHS-like NAD/FAD-binding domain"/>
    <property type="match status" value="1"/>
</dbReference>
<comment type="similarity">
    <text evidence="1">Belongs to the TPP enzyme family.</text>
</comment>
<sequence>MNGAHSLTQTLLANGVDTVFANPGTSEMHFVAALDDTPEINCILGLFEGVVTGAADGYARMKDTPAATLLHLGPGLANGLSNLHNAIRAQSPIVNVIGDHAIYHRQYDAPLTSDVEGAARPFSHWVRTTANADSVSHDTAAAIAASLTNPGQIASLILPADSAWNPVENQQEPRKAFVPAAGIPADDIIEGAAAALKKAKNPAILLGKNALREVPLRSAGLIAEATGADLLCPNMVARVTQGAGRVPVKRVPYATPAAVDFLKDYDLLVLVGSKAPVGFFAYPNRPSALTPPAMHVVELAQPRHDLTASLQALVTAVGADTAKEATTSALDLPDLPTGSITKEKLGDLLANMIPENGIVVDESITTGFTFFSTAATAQPHDYMLGTGGSIGYALPTAAGAAVACPDRKVICLESDGSGMYMPQSLWTYAREGLDIVVVIFSNRKYQILRDEMRNVGADFGGPRAEALMDLTNPSIDWVSLAKSMGVDGQAVDNMDDLATAFRAGLDAQGPYLIEVVM</sequence>
<evidence type="ECO:0000256" key="2">
    <source>
        <dbReference type="ARBA" id="ARBA00023052"/>
    </source>
</evidence>
<dbReference type="Pfam" id="PF02775">
    <property type="entry name" value="TPP_enzyme_C"/>
    <property type="match status" value="1"/>
</dbReference>
<gene>
    <name evidence="5" type="ORF">JOE56_001657</name>
</gene>
<name>A0ABS2SL25_9MICO</name>
<dbReference type="PANTHER" id="PTHR18968:SF86">
    <property type="entry name" value="ACETOLACTATE SYNTHASE LARGE SUBUNIT ILVX-RELATED"/>
    <property type="match status" value="1"/>
</dbReference>
<evidence type="ECO:0000313" key="5">
    <source>
        <dbReference type="EMBL" id="MBM7816963.1"/>
    </source>
</evidence>
<dbReference type="InterPro" id="IPR029035">
    <property type="entry name" value="DHS-like_NAD/FAD-binding_dom"/>
</dbReference>
<dbReference type="InterPro" id="IPR045229">
    <property type="entry name" value="TPP_enz"/>
</dbReference>
<feature type="domain" description="Thiamine pyrophosphate enzyme TPP-binding" evidence="3">
    <location>
        <begin position="377"/>
        <end position="515"/>
    </location>
</feature>
<dbReference type="Gene3D" id="3.40.50.970">
    <property type="match status" value="2"/>
</dbReference>
<evidence type="ECO:0000259" key="3">
    <source>
        <dbReference type="Pfam" id="PF02775"/>
    </source>
</evidence>
<comment type="caution">
    <text evidence="5">The sequence shown here is derived from an EMBL/GenBank/DDBJ whole genome shotgun (WGS) entry which is preliminary data.</text>
</comment>
<dbReference type="GO" id="GO:0003984">
    <property type="term" value="F:acetolactate synthase activity"/>
    <property type="evidence" value="ECO:0007669"/>
    <property type="project" value="UniProtKB-EC"/>
</dbReference>
<dbReference type="PANTHER" id="PTHR18968">
    <property type="entry name" value="THIAMINE PYROPHOSPHATE ENZYMES"/>
    <property type="match status" value="1"/>
</dbReference>
<reference evidence="5 6" key="1">
    <citation type="submission" date="2021-01" db="EMBL/GenBank/DDBJ databases">
        <title>Sequencing the genomes of 1000 actinobacteria strains.</title>
        <authorList>
            <person name="Klenk H.-P."/>
        </authorList>
    </citation>
    <scope>NUCLEOTIDE SEQUENCE [LARGE SCALE GENOMIC DNA]</scope>
    <source>
        <strain evidence="5 6">DSM 13657</strain>
    </source>
</reference>
<keyword evidence="6" id="KW-1185">Reference proteome</keyword>
<dbReference type="EMBL" id="JAFBCP010000001">
    <property type="protein sequence ID" value="MBM7816963.1"/>
    <property type="molecule type" value="Genomic_DNA"/>
</dbReference>
<keyword evidence="2" id="KW-0786">Thiamine pyrophosphate</keyword>
<evidence type="ECO:0000259" key="4">
    <source>
        <dbReference type="Pfam" id="PF02776"/>
    </source>
</evidence>
<dbReference type="SUPFAM" id="SSF52518">
    <property type="entry name" value="Thiamin diphosphate-binding fold (THDP-binding)"/>
    <property type="match status" value="2"/>
</dbReference>
<dbReference type="InterPro" id="IPR012001">
    <property type="entry name" value="Thiamin_PyroP_enz_TPP-bd_dom"/>
</dbReference>
<dbReference type="Gene3D" id="3.40.50.1220">
    <property type="entry name" value="TPP-binding domain"/>
    <property type="match status" value="1"/>
</dbReference>
<keyword evidence="5" id="KW-0808">Transferase</keyword>
<feature type="domain" description="Thiamine pyrophosphate enzyme N-terminal TPP-binding" evidence="4">
    <location>
        <begin position="1"/>
        <end position="106"/>
    </location>
</feature>
<proteinExistence type="inferred from homology"/>
<organism evidence="5 6">
    <name type="scientific">Brevibacterium paucivorans</name>
    <dbReference type="NCBI Taxonomy" id="170994"/>
    <lineage>
        <taxon>Bacteria</taxon>
        <taxon>Bacillati</taxon>
        <taxon>Actinomycetota</taxon>
        <taxon>Actinomycetes</taxon>
        <taxon>Micrococcales</taxon>
        <taxon>Brevibacteriaceae</taxon>
        <taxon>Brevibacterium</taxon>
    </lineage>
</organism>
<dbReference type="Proteomes" id="UP000809290">
    <property type="component" value="Unassembled WGS sequence"/>
</dbReference>
<dbReference type="CDD" id="cd07035">
    <property type="entry name" value="TPP_PYR_POX_like"/>
    <property type="match status" value="1"/>
</dbReference>
<dbReference type="NCBIfam" id="NF005760">
    <property type="entry name" value="PRK07586.1"/>
    <property type="match status" value="1"/>
</dbReference>
<protein>
    <submittedName>
        <fullName evidence="5">Acetolactate synthase-1/2/3 large subunit</fullName>
        <ecNumber evidence="5">2.2.1.6</ecNumber>
    </submittedName>
</protein>
<dbReference type="Pfam" id="PF02776">
    <property type="entry name" value="TPP_enzyme_N"/>
    <property type="match status" value="1"/>
</dbReference>
<dbReference type="RefSeq" id="WP_204515621.1">
    <property type="nucleotide sequence ID" value="NZ_JAFBCP010000001.1"/>
</dbReference>